<dbReference type="PRINTS" id="PR00032">
    <property type="entry name" value="HTHARAC"/>
</dbReference>
<dbReference type="Proteomes" id="UP000293142">
    <property type="component" value="Unassembled WGS sequence"/>
</dbReference>
<dbReference type="InterPro" id="IPR037923">
    <property type="entry name" value="HTH-like"/>
</dbReference>
<accession>A0A4Q9DJQ4</accession>
<evidence type="ECO:0000313" key="6">
    <source>
        <dbReference type="Proteomes" id="UP000293142"/>
    </source>
</evidence>
<dbReference type="EMBL" id="SIRE01000023">
    <property type="protein sequence ID" value="TBL72674.1"/>
    <property type="molecule type" value="Genomic_DNA"/>
</dbReference>
<dbReference type="Gene3D" id="2.60.120.280">
    <property type="entry name" value="Regulatory protein AraC"/>
    <property type="match status" value="1"/>
</dbReference>
<dbReference type="SUPFAM" id="SSF51215">
    <property type="entry name" value="Regulatory protein AraC"/>
    <property type="match status" value="1"/>
</dbReference>
<dbReference type="PROSITE" id="PS01124">
    <property type="entry name" value="HTH_ARAC_FAMILY_2"/>
    <property type="match status" value="1"/>
</dbReference>
<organism evidence="5 6">
    <name type="scientific">Paenibacillus thalictri</name>
    <dbReference type="NCBI Taxonomy" id="2527873"/>
    <lineage>
        <taxon>Bacteria</taxon>
        <taxon>Bacillati</taxon>
        <taxon>Bacillota</taxon>
        <taxon>Bacilli</taxon>
        <taxon>Bacillales</taxon>
        <taxon>Paenibacillaceae</taxon>
        <taxon>Paenibacillus</taxon>
    </lineage>
</organism>
<dbReference type="InterPro" id="IPR018060">
    <property type="entry name" value="HTH_AraC"/>
</dbReference>
<dbReference type="Pfam" id="PF12833">
    <property type="entry name" value="HTH_18"/>
    <property type="match status" value="1"/>
</dbReference>
<gene>
    <name evidence="5" type="ORF">EYB31_28400</name>
</gene>
<dbReference type="Pfam" id="PF02311">
    <property type="entry name" value="AraC_binding"/>
    <property type="match status" value="1"/>
</dbReference>
<evidence type="ECO:0000256" key="3">
    <source>
        <dbReference type="ARBA" id="ARBA00023163"/>
    </source>
</evidence>
<dbReference type="InterPro" id="IPR003313">
    <property type="entry name" value="AraC-bd"/>
</dbReference>
<dbReference type="CDD" id="cd06986">
    <property type="entry name" value="cupin_MmsR-like_N"/>
    <property type="match status" value="1"/>
</dbReference>
<protein>
    <submittedName>
        <fullName evidence="5">AraC family transcriptional regulator</fullName>
    </submittedName>
</protein>
<evidence type="ECO:0000256" key="2">
    <source>
        <dbReference type="ARBA" id="ARBA00023125"/>
    </source>
</evidence>
<dbReference type="InterPro" id="IPR018062">
    <property type="entry name" value="HTH_AraC-typ_CS"/>
</dbReference>
<dbReference type="GO" id="GO:0003700">
    <property type="term" value="F:DNA-binding transcription factor activity"/>
    <property type="evidence" value="ECO:0007669"/>
    <property type="project" value="InterPro"/>
</dbReference>
<dbReference type="Gene3D" id="1.10.10.60">
    <property type="entry name" value="Homeodomain-like"/>
    <property type="match status" value="2"/>
</dbReference>
<keyword evidence="6" id="KW-1185">Reference proteome</keyword>
<evidence type="ECO:0000256" key="1">
    <source>
        <dbReference type="ARBA" id="ARBA00023015"/>
    </source>
</evidence>
<dbReference type="PROSITE" id="PS00041">
    <property type="entry name" value="HTH_ARAC_FAMILY_1"/>
    <property type="match status" value="1"/>
</dbReference>
<dbReference type="InterPro" id="IPR009057">
    <property type="entry name" value="Homeodomain-like_sf"/>
</dbReference>
<dbReference type="PANTHER" id="PTHR43280">
    <property type="entry name" value="ARAC-FAMILY TRANSCRIPTIONAL REGULATOR"/>
    <property type="match status" value="1"/>
</dbReference>
<proteinExistence type="predicted"/>
<dbReference type="AlphaFoldDB" id="A0A4Q9DJQ4"/>
<dbReference type="InterPro" id="IPR020449">
    <property type="entry name" value="Tscrpt_reg_AraC-type_HTH"/>
</dbReference>
<dbReference type="RefSeq" id="WP_131016861.1">
    <property type="nucleotide sequence ID" value="NZ_SIRE01000023.1"/>
</dbReference>
<keyword evidence="1" id="KW-0805">Transcription regulation</keyword>
<dbReference type="OrthoDB" id="9813413at2"/>
<name>A0A4Q9DJQ4_9BACL</name>
<reference evidence="5 6" key="1">
    <citation type="submission" date="2019-02" db="EMBL/GenBank/DDBJ databases">
        <title>Paenibacillus sp. nov., isolated from surface-sterilized tissue of Thalictrum simplex L.</title>
        <authorList>
            <person name="Tuo L."/>
        </authorList>
    </citation>
    <scope>NUCLEOTIDE SEQUENCE [LARGE SCALE GENOMIC DNA]</scope>
    <source>
        <strain evidence="5 6">N2SHLJ1</strain>
    </source>
</reference>
<comment type="caution">
    <text evidence="5">The sequence shown here is derived from an EMBL/GenBank/DDBJ whole genome shotgun (WGS) entry which is preliminary data.</text>
</comment>
<dbReference type="SMART" id="SM00342">
    <property type="entry name" value="HTH_ARAC"/>
    <property type="match status" value="1"/>
</dbReference>
<feature type="domain" description="HTH araC/xylS-type" evidence="4">
    <location>
        <begin position="183"/>
        <end position="282"/>
    </location>
</feature>
<dbReference type="GO" id="GO:0043565">
    <property type="term" value="F:sequence-specific DNA binding"/>
    <property type="evidence" value="ECO:0007669"/>
    <property type="project" value="InterPro"/>
</dbReference>
<sequence length="286" mass="32550">MPQPESYYVTSNPIQPSQDEELYVLFTGISQTAPRHKLGPKVVDYYLLHHIESGKGTFTCEGVTYELGTGDSFFIEPGHLISYEADGDDPWFYRWIAFNGSKAAKLLHNLGITSHRPVVQAGDLSSPAAHADRIRTLFQERSATAHLKSSALLQLLLAEYADVLQPLNRLPQEHATAGEKAVQQAIQFITAQYAEPITMEMMAENLGYHRAYLSTLFRKYTGMTPVTFLLKHRIEKARHLLRERQELTVEQIAASVGFHDALYFSRQFRRWCGMPPTEYRESMKKL</sequence>
<evidence type="ECO:0000259" key="4">
    <source>
        <dbReference type="PROSITE" id="PS01124"/>
    </source>
</evidence>
<keyword evidence="2" id="KW-0238">DNA-binding</keyword>
<evidence type="ECO:0000313" key="5">
    <source>
        <dbReference type="EMBL" id="TBL72674.1"/>
    </source>
</evidence>
<dbReference type="SUPFAM" id="SSF46689">
    <property type="entry name" value="Homeodomain-like"/>
    <property type="match status" value="2"/>
</dbReference>
<dbReference type="PANTHER" id="PTHR43280:SF28">
    <property type="entry name" value="HTH-TYPE TRANSCRIPTIONAL ACTIVATOR RHAS"/>
    <property type="match status" value="1"/>
</dbReference>
<keyword evidence="3" id="KW-0804">Transcription</keyword>